<gene>
    <name evidence="1" type="ORF">E2C01_049349</name>
</gene>
<evidence type="ECO:0000313" key="2">
    <source>
        <dbReference type="Proteomes" id="UP000324222"/>
    </source>
</evidence>
<dbReference type="EMBL" id="VSRR010013152">
    <property type="protein sequence ID" value="MPC55414.1"/>
    <property type="molecule type" value="Genomic_DNA"/>
</dbReference>
<dbReference type="Proteomes" id="UP000324222">
    <property type="component" value="Unassembled WGS sequence"/>
</dbReference>
<protein>
    <submittedName>
        <fullName evidence="1">Uncharacterized protein</fullName>
    </submittedName>
</protein>
<reference evidence="1 2" key="1">
    <citation type="submission" date="2019-05" db="EMBL/GenBank/DDBJ databases">
        <title>Another draft genome of Portunus trituberculatus and its Hox gene families provides insights of decapod evolution.</title>
        <authorList>
            <person name="Jeong J.-H."/>
            <person name="Song I."/>
            <person name="Kim S."/>
            <person name="Choi T."/>
            <person name="Kim D."/>
            <person name="Ryu S."/>
            <person name="Kim W."/>
        </authorList>
    </citation>
    <scope>NUCLEOTIDE SEQUENCE [LARGE SCALE GENOMIC DNA]</scope>
    <source>
        <tissue evidence="1">Muscle</tissue>
    </source>
</reference>
<sequence>MKLLGKTCTDGMRSQSGVTSTVSPSASWSLTLLSYIVHRYAHRHNCPVLTSFIFVTKATLGNRSTSASLTFMIT</sequence>
<organism evidence="1 2">
    <name type="scientific">Portunus trituberculatus</name>
    <name type="common">Swimming crab</name>
    <name type="synonym">Neptunus trituberculatus</name>
    <dbReference type="NCBI Taxonomy" id="210409"/>
    <lineage>
        <taxon>Eukaryota</taxon>
        <taxon>Metazoa</taxon>
        <taxon>Ecdysozoa</taxon>
        <taxon>Arthropoda</taxon>
        <taxon>Crustacea</taxon>
        <taxon>Multicrustacea</taxon>
        <taxon>Malacostraca</taxon>
        <taxon>Eumalacostraca</taxon>
        <taxon>Eucarida</taxon>
        <taxon>Decapoda</taxon>
        <taxon>Pleocyemata</taxon>
        <taxon>Brachyura</taxon>
        <taxon>Eubrachyura</taxon>
        <taxon>Portunoidea</taxon>
        <taxon>Portunidae</taxon>
        <taxon>Portuninae</taxon>
        <taxon>Portunus</taxon>
    </lineage>
</organism>
<evidence type="ECO:0000313" key="1">
    <source>
        <dbReference type="EMBL" id="MPC55414.1"/>
    </source>
</evidence>
<accession>A0A5B7GFT8</accession>
<proteinExistence type="predicted"/>
<name>A0A5B7GFT8_PORTR</name>
<comment type="caution">
    <text evidence="1">The sequence shown here is derived from an EMBL/GenBank/DDBJ whole genome shotgun (WGS) entry which is preliminary data.</text>
</comment>
<dbReference type="AlphaFoldDB" id="A0A5B7GFT8"/>
<keyword evidence="2" id="KW-1185">Reference proteome</keyword>